<dbReference type="Ensembl" id="ENSBOBT00000006483.1">
    <property type="protein sequence ID" value="ENSBOBP00000006315.1"/>
    <property type="gene ID" value="ENSBOBG00000004157.1"/>
</dbReference>
<keyword evidence="7" id="KW-0812">Transmembrane</keyword>
<keyword evidence="4" id="KW-0411">Iron-sulfur</keyword>
<dbReference type="GO" id="GO:0051537">
    <property type="term" value="F:2 iron, 2 sulfur cluster binding"/>
    <property type="evidence" value="ECO:0007669"/>
    <property type="project" value="UniProtKB-KW"/>
</dbReference>
<comment type="cofactor">
    <cofactor evidence="5">
        <name>[2Fe-2S] cluster</name>
        <dbReference type="ChEBI" id="CHEBI:190135"/>
    </cofactor>
</comment>
<accession>A0A8C0ENG0</accession>
<evidence type="ECO:0000313" key="10">
    <source>
        <dbReference type="Proteomes" id="UP000694567"/>
    </source>
</evidence>
<evidence type="ECO:0000256" key="1">
    <source>
        <dbReference type="ARBA" id="ARBA00022714"/>
    </source>
</evidence>
<keyword evidence="3" id="KW-0408">Iron</keyword>
<dbReference type="GO" id="GO:0046872">
    <property type="term" value="F:metal ion binding"/>
    <property type="evidence" value="ECO:0007669"/>
    <property type="project" value="UniProtKB-KW"/>
</dbReference>
<dbReference type="Gene3D" id="3.40.5.90">
    <property type="entry name" value="CDGSH iron-sulfur domain, mitoNEET-type"/>
    <property type="match status" value="1"/>
</dbReference>
<protein>
    <recommendedName>
        <fullName evidence="8">Iron-binding zinc finger CDGSH type domain-containing protein</fullName>
    </recommendedName>
</protein>
<dbReference type="SMART" id="SM00704">
    <property type="entry name" value="ZnF_CDGSH"/>
    <property type="match status" value="1"/>
</dbReference>
<evidence type="ECO:0000256" key="4">
    <source>
        <dbReference type="ARBA" id="ARBA00023014"/>
    </source>
</evidence>
<keyword evidence="10" id="KW-1185">Reference proteome</keyword>
<sequence>QRKRDEHKKGAGRGARNICMVVLVFFPKKRFLFENYISRFVAALSYLFVQLPHVGVFRARCRRKAAPGVSPLRFTPEEDKRVWLCGCKRTRIPPYCDGTHKEERNKRGPVGSPPGSRARAVL</sequence>
<evidence type="ECO:0000256" key="2">
    <source>
        <dbReference type="ARBA" id="ARBA00022723"/>
    </source>
</evidence>
<reference evidence="9" key="2">
    <citation type="submission" date="2025-09" db="UniProtKB">
        <authorList>
            <consortium name="Ensembl"/>
        </authorList>
    </citation>
    <scope>IDENTIFICATION</scope>
</reference>
<keyword evidence="7" id="KW-0472">Membrane</keyword>
<evidence type="ECO:0000256" key="7">
    <source>
        <dbReference type="SAM" id="Phobius"/>
    </source>
</evidence>
<dbReference type="PANTHER" id="PTHR46491:SF3">
    <property type="entry name" value="CDGSH IRON-SULFUR DOMAIN-CONTAINING PROTEIN 3, MITOCHONDRIAL"/>
    <property type="match status" value="1"/>
</dbReference>
<organism evidence="9 10">
    <name type="scientific">Bubo bubo</name>
    <name type="common">Eurasian eagle-owl</name>
    <name type="synonym">Strix bubo</name>
    <dbReference type="NCBI Taxonomy" id="30461"/>
    <lineage>
        <taxon>Eukaryota</taxon>
        <taxon>Metazoa</taxon>
        <taxon>Chordata</taxon>
        <taxon>Craniata</taxon>
        <taxon>Vertebrata</taxon>
        <taxon>Euteleostomi</taxon>
        <taxon>Archelosauria</taxon>
        <taxon>Archosauria</taxon>
        <taxon>Dinosauria</taxon>
        <taxon>Saurischia</taxon>
        <taxon>Theropoda</taxon>
        <taxon>Coelurosauria</taxon>
        <taxon>Aves</taxon>
        <taxon>Neognathae</taxon>
        <taxon>Neoaves</taxon>
        <taxon>Telluraves</taxon>
        <taxon>Strigiformes</taxon>
        <taxon>Strigidae</taxon>
        <taxon>Bubo</taxon>
    </lineage>
</organism>
<dbReference type="InterPro" id="IPR042216">
    <property type="entry name" value="MitoNEET_CISD"/>
</dbReference>
<proteinExistence type="predicted"/>
<dbReference type="InterPro" id="IPR018967">
    <property type="entry name" value="FeS-contain_CDGSH-typ"/>
</dbReference>
<evidence type="ECO:0000256" key="5">
    <source>
        <dbReference type="ARBA" id="ARBA00034078"/>
    </source>
</evidence>
<evidence type="ECO:0000313" key="9">
    <source>
        <dbReference type="Ensembl" id="ENSBOBP00000006315.1"/>
    </source>
</evidence>
<evidence type="ECO:0000256" key="6">
    <source>
        <dbReference type="SAM" id="MobiDB-lite"/>
    </source>
</evidence>
<dbReference type="GO" id="GO:0005739">
    <property type="term" value="C:mitochondrion"/>
    <property type="evidence" value="ECO:0007669"/>
    <property type="project" value="TreeGrafter"/>
</dbReference>
<keyword evidence="7" id="KW-1133">Transmembrane helix</keyword>
<name>A0A8C0ENG0_BUBBB</name>
<dbReference type="Proteomes" id="UP000694567">
    <property type="component" value="Unplaced"/>
</dbReference>
<keyword evidence="2" id="KW-0479">Metal-binding</keyword>
<keyword evidence="1" id="KW-0001">2Fe-2S</keyword>
<dbReference type="AlphaFoldDB" id="A0A8C0ENG0"/>
<feature type="transmembrane region" description="Helical" evidence="7">
    <location>
        <begin position="36"/>
        <end position="57"/>
    </location>
</feature>
<feature type="domain" description="Iron-binding zinc finger CDGSH type" evidence="8">
    <location>
        <begin position="69"/>
        <end position="106"/>
    </location>
</feature>
<evidence type="ECO:0000256" key="3">
    <source>
        <dbReference type="ARBA" id="ARBA00023004"/>
    </source>
</evidence>
<dbReference type="InterPro" id="IPR052950">
    <property type="entry name" value="CISD"/>
</dbReference>
<reference evidence="9" key="1">
    <citation type="submission" date="2025-08" db="UniProtKB">
        <authorList>
            <consortium name="Ensembl"/>
        </authorList>
    </citation>
    <scope>IDENTIFICATION</scope>
</reference>
<dbReference type="PANTHER" id="PTHR46491">
    <property type="entry name" value="CDGSH IRON SULFUR DOMAIN PROTEIN HOMOLOG"/>
    <property type="match status" value="1"/>
</dbReference>
<feature type="region of interest" description="Disordered" evidence="6">
    <location>
        <begin position="94"/>
        <end position="122"/>
    </location>
</feature>
<evidence type="ECO:0000259" key="8">
    <source>
        <dbReference type="SMART" id="SM00704"/>
    </source>
</evidence>